<feature type="transmembrane region" description="Helical" evidence="2">
    <location>
        <begin position="869"/>
        <end position="886"/>
    </location>
</feature>
<dbReference type="RefSeq" id="WP_344989380.1">
    <property type="nucleotide sequence ID" value="NZ_BAAAXV010000005.1"/>
</dbReference>
<feature type="transmembrane region" description="Helical" evidence="2">
    <location>
        <begin position="674"/>
        <end position="691"/>
    </location>
</feature>
<feature type="transmembrane region" description="Helical" evidence="2">
    <location>
        <begin position="787"/>
        <end position="804"/>
    </location>
</feature>
<keyword evidence="5" id="KW-1185">Reference proteome</keyword>
<keyword evidence="2" id="KW-0812">Transmembrane</keyword>
<evidence type="ECO:0000259" key="3">
    <source>
        <dbReference type="Pfam" id="PF00656"/>
    </source>
</evidence>
<dbReference type="InterPro" id="IPR011600">
    <property type="entry name" value="Pept_C14_caspase"/>
</dbReference>
<feature type="compositionally biased region" description="Low complexity" evidence="1">
    <location>
        <begin position="569"/>
        <end position="594"/>
    </location>
</feature>
<evidence type="ECO:0000313" key="4">
    <source>
        <dbReference type="EMBL" id="MFB9625927.1"/>
    </source>
</evidence>
<gene>
    <name evidence="4" type="ORF">ACFFSA_22830</name>
</gene>
<protein>
    <submittedName>
        <fullName evidence="4">Caspase domain-containing protein</fullName>
    </submittedName>
</protein>
<dbReference type="InterPro" id="IPR052039">
    <property type="entry name" value="Caspase-related_regulators"/>
</dbReference>
<feature type="region of interest" description="Disordered" evidence="1">
    <location>
        <begin position="454"/>
        <end position="633"/>
    </location>
</feature>
<accession>A0ABV5S2N1</accession>
<keyword evidence="2" id="KW-0472">Membrane</keyword>
<feature type="transmembrane region" description="Helical" evidence="2">
    <location>
        <begin position="725"/>
        <end position="744"/>
    </location>
</feature>
<dbReference type="EMBL" id="JBHMBW010000020">
    <property type="protein sequence ID" value="MFB9625927.1"/>
    <property type="molecule type" value="Genomic_DNA"/>
</dbReference>
<reference evidence="4 5" key="1">
    <citation type="submission" date="2024-09" db="EMBL/GenBank/DDBJ databases">
        <authorList>
            <person name="Sun Q."/>
            <person name="Mori K."/>
        </authorList>
    </citation>
    <scope>NUCLEOTIDE SEQUENCE [LARGE SCALE GENOMIC DNA]</scope>
    <source>
        <strain evidence="4 5">JCM 3143</strain>
    </source>
</reference>
<dbReference type="PANTHER" id="PTHR22576">
    <property type="entry name" value="MUCOSA ASSOCIATED LYMPHOID TISSUE LYMPHOMA TRANSLOCATION PROTEIN 1/PARACASPASE"/>
    <property type="match status" value="1"/>
</dbReference>
<organism evidence="4 5">
    <name type="scientific">Nonomuraea helvata</name>
    <dbReference type="NCBI Taxonomy" id="37484"/>
    <lineage>
        <taxon>Bacteria</taxon>
        <taxon>Bacillati</taxon>
        <taxon>Actinomycetota</taxon>
        <taxon>Actinomycetes</taxon>
        <taxon>Streptosporangiales</taxon>
        <taxon>Streptosporangiaceae</taxon>
        <taxon>Nonomuraea</taxon>
    </lineage>
</organism>
<feature type="compositionally biased region" description="Pro residues" evidence="1">
    <location>
        <begin position="504"/>
        <end position="515"/>
    </location>
</feature>
<name>A0ABV5S2N1_9ACTN</name>
<dbReference type="Pfam" id="PF00656">
    <property type="entry name" value="Peptidase_C14"/>
    <property type="match status" value="1"/>
</dbReference>
<keyword evidence="2" id="KW-1133">Transmembrane helix</keyword>
<evidence type="ECO:0000313" key="5">
    <source>
        <dbReference type="Proteomes" id="UP001589532"/>
    </source>
</evidence>
<dbReference type="PANTHER" id="PTHR22576:SF37">
    <property type="entry name" value="MUCOSA-ASSOCIATED LYMPHOID TISSUE LYMPHOMA TRANSLOCATION PROTEIN 1"/>
    <property type="match status" value="1"/>
</dbReference>
<feature type="transmembrane region" description="Helical" evidence="2">
    <location>
        <begin position="846"/>
        <end position="862"/>
    </location>
</feature>
<proteinExistence type="predicted"/>
<feature type="domain" description="Peptidase C14 caspase" evidence="3">
    <location>
        <begin position="132"/>
        <end position="352"/>
    </location>
</feature>
<dbReference type="Proteomes" id="UP001589532">
    <property type="component" value="Unassembled WGS sequence"/>
</dbReference>
<feature type="transmembrane region" description="Helical" evidence="2">
    <location>
        <begin position="816"/>
        <end position="834"/>
    </location>
</feature>
<dbReference type="SUPFAM" id="SSF52129">
    <property type="entry name" value="Caspase-like"/>
    <property type="match status" value="1"/>
</dbReference>
<feature type="transmembrane region" description="Helical" evidence="2">
    <location>
        <begin position="892"/>
        <end position="910"/>
    </location>
</feature>
<sequence length="918" mass="94404">MVSETTRLLLQVVDDAADPQELDEATARLRAELLELDVAASAAEAGAVPEGARAVLSFTVGGLVVALAGTELLGAIVNAVTAWLTRNQHRSVKLDIEGDVLELTGIASAEQRRLTEVWLRRRQPGTPARAGRRMALVVANDEYRDPGLRGLRAPALDAEALARVLGDEAIGGFDVRTMLNEPTAVINEAVEEFFADRHPDDLLLLHFSGHGVKDDSGELYFATPSTKLNRLAATAVSAEFVNRRMSRSRCRRVVLLLDCCYAGAFTRGALPRAGADVHVEEQFGGRGRVVITASNAMEYAFDGTDLADTRETSPSVFTSALVQGLETGDADRDLDGYVGIDELYDYVYDRVRAVTPNQTPGKWTFDVQGDLVIARRSRPVDRPAALPPELQEAIDHPIAKIRAGTIDALERLRHSRHAGLALAARLALEELADDDSRMVSAAAARVLAIPLRDPGAGPVHASATPPPGPGSGATRSPAAPLPPPAPSGTSDVGPPTRRSKAGPPSTPAKPAPPPRAGAAAGSGTATPGAAGEPALAGDGPSAAGDGPSAGGGGPSAGGGGPSAGGGGPSAPMTEPAVVPEPTAVAEAAQAQPAPGGAGAGSDTSTAHVPARAGIADDGVEPVAVVPRPDRAPGGRRWELVRRASALVAALLLMVGPANSSLGTARFPADLLGELPLWSILTAAAAAAIGLLPDGRRRAALLGVAAGSAALHLGLAAQLLRTGFPAQPMTTFVAGALLILVVVLTETALAHEGVGRAVAAVAGLLILSLIVIDLKAPRMVGETDGERLVLAVAGVLVLAVVVRAVTDWRAGHARRPVVLSTAASILIAAAMLSMYVDGSYEHEGAPAYLPVIVVLLVMTAQARRPRPESLTVVQFTLIVGLVHNTALLDTLPAFMITLFVAAICAGTAAFLDRDARPVG</sequence>
<feature type="transmembrane region" description="Helical" evidence="2">
    <location>
        <begin position="698"/>
        <end position="719"/>
    </location>
</feature>
<dbReference type="NCBIfam" id="NF047832">
    <property type="entry name" value="caspase_w_EACC1"/>
    <property type="match status" value="1"/>
</dbReference>
<dbReference type="Gene3D" id="3.40.50.1460">
    <property type="match status" value="1"/>
</dbReference>
<comment type="caution">
    <text evidence="4">The sequence shown here is derived from an EMBL/GenBank/DDBJ whole genome shotgun (WGS) entry which is preliminary data.</text>
</comment>
<evidence type="ECO:0000256" key="2">
    <source>
        <dbReference type="SAM" id="Phobius"/>
    </source>
</evidence>
<feature type="transmembrane region" description="Helical" evidence="2">
    <location>
        <begin position="756"/>
        <end position="775"/>
    </location>
</feature>
<feature type="compositionally biased region" description="Low complexity" evidence="1">
    <location>
        <begin position="516"/>
        <end position="546"/>
    </location>
</feature>
<feature type="compositionally biased region" description="Gly residues" evidence="1">
    <location>
        <begin position="547"/>
        <end position="568"/>
    </location>
</feature>
<evidence type="ECO:0000256" key="1">
    <source>
        <dbReference type="SAM" id="MobiDB-lite"/>
    </source>
</evidence>
<dbReference type="InterPro" id="IPR029030">
    <property type="entry name" value="Caspase-like_dom_sf"/>
</dbReference>